<evidence type="ECO:0000313" key="2">
    <source>
        <dbReference type="Proteomes" id="UP001205861"/>
    </source>
</evidence>
<dbReference type="SUPFAM" id="SSF54909">
    <property type="entry name" value="Dimeric alpha+beta barrel"/>
    <property type="match status" value="2"/>
</dbReference>
<organism evidence="1 2">
    <name type="scientific">Massilia solisilvae</name>
    <dbReference type="NCBI Taxonomy" id="1811225"/>
    <lineage>
        <taxon>Bacteria</taxon>
        <taxon>Pseudomonadati</taxon>
        <taxon>Pseudomonadota</taxon>
        <taxon>Betaproteobacteria</taxon>
        <taxon>Burkholderiales</taxon>
        <taxon>Oxalobacteraceae</taxon>
        <taxon>Telluria group</taxon>
        <taxon>Massilia</taxon>
    </lineage>
</organism>
<comment type="caution">
    <text evidence="1">The sequence shown here is derived from an EMBL/GenBank/DDBJ whole genome shotgun (WGS) entry which is preliminary data.</text>
</comment>
<dbReference type="EMBL" id="JANUGV010000007">
    <property type="protein sequence ID" value="MCS0610574.1"/>
    <property type="molecule type" value="Genomic_DNA"/>
</dbReference>
<dbReference type="Proteomes" id="UP001205861">
    <property type="component" value="Unassembled WGS sequence"/>
</dbReference>
<dbReference type="Gene3D" id="3.30.70.100">
    <property type="match status" value="2"/>
</dbReference>
<name>A0ABT2BQ01_9BURK</name>
<protein>
    <recommendedName>
        <fullName evidence="3">Antibiotic biosynthesis monooxygenase</fullName>
    </recommendedName>
</protein>
<gene>
    <name evidence="1" type="ORF">NX773_20590</name>
</gene>
<reference evidence="1 2" key="1">
    <citation type="submission" date="2022-08" db="EMBL/GenBank/DDBJ databases">
        <title>Reclassification of Massilia species as members of the genera Telluria, Duganella, Pseudoduganella, Mokoshia gen. nov. and Zemynaea gen. nov. using orthogonal and non-orthogonal genome-based approaches.</title>
        <authorList>
            <person name="Bowman J.P."/>
        </authorList>
    </citation>
    <scope>NUCLEOTIDE SEQUENCE [LARGE SCALE GENOMIC DNA]</scope>
    <source>
        <strain evidence="1 2">JCM 31607</strain>
    </source>
</reference>
<sequence>MVAKGLLVHLDVRHDMDAKVEEFLLDAVPAVEAETGTDAWFALRFGRGEYGIFDVFADDAAREAHLQGAVVAGLMARAGELLNHGPRVEKLDVLASKVPAGVGSAADRRGLLLRFQAKSGHEAQVAQFLIDARALVQEEPGTTAWFALRFGNGEFGIFDTFPDNGARFSHLTGHVPRELAKHALTLLGSMPELHMLNVLMETFRS</sequence>
<accession>A0ABT2BQ01</accession>
<proteinExistence type="predicted"/>
<dbReference type="RefSeq" id="WP_258858143.1">
    <property type="nucleotide sequence ID" value="NZ_JANUGV010000007.1"/>
</dbReference>
<keyword evidence="2" id="KW-1185">Reference proteome</keyword>
<evidence type="ECO:0008006" key="3">
    <source>
        <dbReference type="Google" id="ProtNLM"/>
    </source>
</evidence>
<evidence type="ECO:0000313" key="1">
    <source>
        <dbReference type="EMBL" id="MCS0610574.1"/>
    </source>
</evidence>
<dbReference type="InterPro" id="IPR011008">
    <property type="entry name" value="Dimeric_a/b-barrel"/>
</dbReference>